<dbReference type="EMBL" id="CDGJ01000033">
    <property type="protein sequence ID" value="CEJ06822.1"/>
    <property type="molecule type" value="Genomic_DNA"/>
</dbReference>
<dbReference type="Proteomes" id="UP001071230">
    <property type="component" value="Unassembled WGS sequence"/>
</dbReference>
<gene>
    <name evidence="3" type="ORF">DEACI_1273</name>
    <name evidence="2" type="ORF">DEACI_4303</name>
</gene>
<dbReference type="AlphaFoldDB" id="A0A8S0Y4Z4"/>
<name>A0A8S0Y4Z4_9FIRM</name>
<feature type="transmembrane region" description="Helical" evidence="1">
    <location>
        <begin position="90"/>
        <end position="111"/>
    </location>
</feature>
<keyword evidence="1" id="KW-0812">Transmembrane</keyword>
<dbReference type="PIRSF" id="PIRSF029895">
    <property type="entry name" value="SpoIV"/>
    <property type="match status" value="1"/>
</dbReference>
<accession>A0A8S0Y4Z4</accession>
<dbReference type="Proteomes" id="UP000836597">
    <property type="component" value="Chromosome"/>
</dbReference>
<evidence type="ECO:0000313" key="4">
    <source>
        <dbReference type="Proteomes" id="UP001071230"/>
    </source>
</evidence>
<protein>
    <submittedName>
        <fullName evidence="3">Sporulation protein YqfD</fullName>
    </submittedName>
    <submittedName>
        <fullName evidence="2">Stage IV sporulation YqfD</fullName>
    </submittedName>
</protein>
<sequence length="397" mass="43793">MFARLTAFWRGRVHFAVRCGNPAAFINATLQDGITLFHMQKAKYGLRAQVSLQDFPRLRRAARRARAQVKITARYGWPFIAARWRRRKGLLVGLVLVAVALSILSQLVLFISVNGNKKISSAELLQKAQSLGLKSWVWHKNLDLDRIATGLEDSFPDLAWVGIDRNGTHVQINVAEKIRPKAPAEEGNLVAARAGVVEQVIVIQGVAQVHEGETVRAGQVLIAKAPPASPLAKAGTAPPPARAKGFVRGRVWYSAEATVPLKEDKVAATGRVGTGWGIKIGPRVIMVTTPESPYPLVRKDVIARPLLTWRNWRFPVEVIMVRYQELQQVHLTHSPEEARRLAEERARAEVQSKITPGATPLAEKVLVMPGPDTAVRVRVEEETFEDLAVYANANGGE</sequence>
<dbReference type="EMBL" id="LR746496">
    <property type="protein sequence ID" value="CAA7603475.1"/>
    <property type="molecule type" value="Genomic_DNA"/>
</dbReference>
<evidence type="ECO:0000313" key="2">
    <source>
        <dbReference type="EMBL" id="CAA7603475.1"/>
    </source>
</evidence>
<keyword evidence="1" id="KW-1133">Transmembrane helix</keyword>
<dbReference type="Pfam" id="PF06898">
    <property type="entry name" value="YqfD"/>
    <property type="match status" value="1"/>
</dbReference>
<evidence type="ECO:0000256" key="1">
    <source>
        <dbReference type="SAM" id="Phobius"/>
    </source>
</evidence>
<organism evidence="2">
    <name type="scientific">Acididesulfobacillus acetoxydans</name>
    <dbReference type="NCBI Taxonomy" id="1561005"/>
    <lineage>
        <taxon>Bacteria</taxon>
        <taxon>Bacillati</taxon>
        <taxon>Bacillota</taxon>
        <taxon>Clostridia</taxon>
        <taxon>Eubacteriales</taxon>
        <taxon>Peptococcaceae</taxon>
        <taxon>Acididesulfobacillus</taxon>
    </lineage>
</organism>
<keyword evidence="4" id="KW-1185">Reference proteome</keyword>
<reference evidence="3" key="1">
    <citation type="submission" date="2014-11" db="EMBL/GenBank/DDBJ databases">
        <authorList>
            <person name="Hornung B.V."/>
        </authorList>
    </citation>
    <scope>NUCLEOTIDE SEQUENCE</scope>
    <source>
        <strain evidence="3">INE</strain>
    </source>
</reference>
<keyword evidence="1" id="KW-0472">Membrane</keyword>
<dbReference type="InterPro" id="IPR010690">
    <property type="entry name" value="YqfD"/>
</dbReference>
<evidence type="ECO:0000313" key="3">
    <source>
        <dbReference type="EMBL" id="CEJ06822.1"/>
    </source>
</evidence>
<proteinExistence type="predicted"/>
<reference evidence="2" key="2">
    <citation type="submission" date="2020-01" db="EMBL/GenBank/DDBJ databases">
        <authorList>
            <person name="Hornung B."/>
        </authorList>
    </citation>
    <scope>NUCLEOTIDE SEQUENCE</scope>
    <source>
        <strain evidence="2">PacBioINE</strain>
    </source>
</reference>
<dbReference type="KEGG" id="aacx:DEACI_4303"/>
<dbReference type="RefSeq" id="WP_240986665.1">
    <property type="nucleotide sequence ID" value="NZ_CDGJ01000033.1"/>
</dbReference>